<evidence type="ECO:0000313" key="1">
    <source>
        <dbReference type="EMBL" id="PHJ39972.1"/>
    </source>
</evidence>
<name>A0A2C6MJC9_9FIRM</name>
<dbReference type="Proteomes" id="UP000222564">
    <property type="component" value="Unassembled WGS sequence"/>
</dbReference>
<dbReference type="EMBL" id="AWQQ01000002">
    <property type="protein sequence ID" value="PHJ39972.1"/>
    <property type="molecule type" value="Genomic_DNA"/>
</dbReference>
<dbReference type="RefSeq" id="WP_099081840.1">
    <property type="nucleotide sequence ID" value="NZ_AWQQ01000002.1"/>
</dbReference>
<reference evidence="1 2" key="1">
    <citation type="submission" date="2013-09" db="EMBL/GenBank/DDBJ databases">
        <title>Biodegradation of hydrocarbons in the deep terrestrial subsurface : characterization of a microbial consortium composed of two Desulfotomaculum species originating from a deep geological formation.</title>
        <authorList>
            <person name="Aullo T."/>
            <person name="Berlendis S."/>
            <person name="Lascourreges J.-F."/>
            <person name="Dessort D."/>
            <person name="Saint-Laurent S."/>
            <person name="Schraauwers B."/>
            <person name="Mas J."/>
            <person name="Magot M."/>
            <person name="Ranchou-Peyruse A."/>
        </authorList>
    </citation>
    <scope>NUCLEOTIDE SEQUENCE [LARGE SCALE GENOMIC DNA]</scope>
    <source>
        <strain evidence="1 2">Bs107</strain>
    </source>
</reference>
<dbReference type="InterPro" id="IPR022148">
    <property type="entry name" value="CopG_antitoxin"/>
</dbReference>
<dbReference type="AlphaFoldDB" id="A0A2C6MJC9"/>
<accession>A0A2C6MJC9</accession>
<keyword evidence="2" id="KW-1185">Reference proteome</keyword>
<sequence length="104" mass="12386">MKRGFGRHGKKIPEFRTEEEEVRFWDEHDSMEFIEELEPVEIELSPELEDKILSKRELKKPITLRLKPSQIEAVKKIAVKKGLPYQTLIGMWITEKINTENMNY</sequence>
<comment type="caution">
    <text evidence="1">The sequence shown here is derived from an EMBL/GenBank/DDBJ whole genome shotgun (WGS) entry which is preliminary data.</text>
</comment>
<dbReference type="Pfam" id="PF12441">
    <property type="entry name" value="CopG_antitoxin"/>
    <property type="match status" value="1"/>
</dbReference>
<organism evidence="1 2">
    <name type="scientific">Desulforamulus profundi</name>
    <dbReference type="NCBI Taxonomy" id="1383067"/>
    <lineage>
        <taxon>Bacteria</taxon>
        <taxon>Bacillati</taxon>
        <taxon>Bacillota</taxon>
        <taxon>Clostridia</taxon>
        <taxon>Eubacteriales</taxon>
        <taxon>Peptococcaceae</taxon>
        <taxon>Desulforamulus</taxon>
    </lineage>
</organism>
<protein>
    <recommendedName>
        <fullName evidence="3">Antitoxin</fullName>
    </recommendedName>
</protein>
<proteinExistence type="predicted"/>
<evidence type="ECO:0008006" key="3">
    <source>
        <dbReference type="Google" id="ProtNLM"/>
    </source>
</evidence>
<dbReference type="OrthoDB" id="5297245at2"/>
<evidence type="ECO:0000313" key="2">
    <source>
        <dbReference type="Proteomes" id="UP000222564"/>
    </source>
</evidence>
<gene>
    <name evidence="1" type="ORF">P378_00180</name>
</gene>